<proteinExistence type="inferred from homology"/>
<evidence type="ECO:0000256" key="1">
    <source>
        <dbReference type="ARBA" id="ARBA00006471"/>
    </source>
</evidence>
<keyword evidence="2 5" id="KW-0689">Ribosomal protein</keyword>
<dbReference type="AlphaFoldDB" id="A0A0G0ZHM7"/>
<dbReference type="InterPro" id="IPR035987">
    <property type="entry name" value="Ribosomal_uS8_sf"/>
</dbReference>
<evidence type="ECO:0000313" key="6">
    <source>
        <dbReference type="EMBL" id="KKS48159.1"/>
    </source>
</evidence>
<dbReference type="PANTHER" id="PTHR11758">
    <property type="entry name" value="40S RIBOSOMAL PROTEIN S15A"/>
    <property type="match status" value="1"/>
</dbReference>
<dbReference type="GO" id="GO:0003735">
    <property type="term" value="F:structural constituent of ribosome"/>
    <property type="evidence" value="ECO:0007669"/>
    <property type="project" value="InterPro"/>
</dbReference>
<dbReference type="GO" id="GO:1990904">
    <property type="term" value="C:ribonucleoprotein complex"/>
    <property type="evidence" value="ECO:0007669"/>
    <property type="project" value="UniProtKB-KW"/>
</dbReference>
<dbReference type="FunFam" id="3.30.1490.10:FF:000001">
    <property type="entry name" value="30S ribosomal protein S8"/>
    <property type="match status" value="1"/>
</dbReference>
<dbReference type="EMBL" id="LCDG01000002">
    <property type="protein sequence ID" value="KKS48159.1"/>
    <property type="molecule type" value="Genomic_DNA"/>
</dbReference>
<dbReference type="Gene3D" id="3.30.1370.30">
    <property type="match status" value="1"/>
</dbReference>
<dbReference type="InterPro" id="IPR000630">
    <property type="entry name" value="Ribosomal_uS8"/>
</dbReference>
<dbReference type="GO" id="GO:0019843">
    <property type="term" value="F:rRNA binding"/>
    <property type="evidence" value="ECO:0007669"/>
    <property type="project" value="UniProtKB-UniRule"/>
</dbReference>
<evidence type="ECO:0000256" key="2">
    <source>
        <dbReference type="ARBA" id="ARBA00022980"/>
    </source>
</evidence>
<dbReference type="SUPFAM" id="SSF56047">
    <property type="entry name" value="Ribosomal protein S8"/>
    <property type="match status" value="1"/>
</dbReference>
<comment type="similarity">
    <text evidence="1 5">Belongs to the universal ribosomal protein uS8 family.</text>
</comment>
<evidence type="ECO:0000256" key="3">
    <source>
        <dbReference type="ARBA" id="ARBA00023274"/>
    </source>
</evidence>
<dbReference type="GO" id="GO:0006412">
    <property type="term" value="P:translation"/>
    <property type="evidence" value="ECO:0007669"/>
    <property type="project" value="UniProtKB-UniRule"/>
</dbReference>
<dbReference type="Gene3D" id="3.30.1490.10">
    <property type="match status" value="1"/>
</dbReference>
<comment type="caution">
    <text evidence="6">The sequence shown here is derived from an EMBL/GenBank/DDBJ whole genome shotgun (WGS) entry which is preliminary data.</text>
</comment>
<keyword evidence="3 5" id="KW-0687">Ribonucleoprotein</keyword>
<dbReference type="Proteomes" id="UP000034704">
    <property type="component" value="Unassembled WGS sequence"/>
</dbReference>
<reference evidence="6 7" key="1">
    <citation type="journal article" date="2015" name="Nature">
        <title>rRNA introns, odd ribosomes, and small enigmatic genomes across a large radiation of phyla.</title>
        <authorList>
            <person name="Brown C.T."/>
            <person name="Hug L.A."/>
            <person name="Thomas B.C."/>
            <person name="Sharon I."/>
            <person name="Castelle C.J."/>
            <person name="Singh A."/>
            <person name="Wilkins M.J."/>
            <person name="Williams K.H."/>
            <person name="Banfield J.F."/>
        </authorList>
    </citation>
    <scope>NUCLEOTIDE SEQUENCE [LARGE SCALE GENOMIC DNA]</scope>
</reference>
<dbReference type="NCBIfam" id="NF001109">
    <property type="entry name" value="PRK00136.1"/>
    <property type="match status" value="1"/>
</dbReference>
<dbReference type="GO" id="GO:0005840">
    <property type="term" value="C:ribosome"/>
    <property type="evidence" value="ECO:0007669"/>
    <property type="project" value="UniProtKB-KW"/>
</dbReference>
<dbReference type="GO" id="GO:0005737">
    <property type="term" value="C:cytoplasm"/>
    <property type="evidence" value="ECO:0007669"/>
    <property type="project" value="UniProtKB-ARBA"/>
</dbReference>
<sequence>MHDPIADMLIRIKNGGNAGKDIVEMPFSNLKEAIAKVLFTEGYIASYAKKGKKVQKTLEVGIAYEGKKPRVVDVARMSKPSRRFYLKAEEIKPIKNGFGLMIMSTPKGIMTGGDAKKGQVGGEALFKIW</sequence>
<protein>
    <recommendedName>
        <fullName evidence="4 5">Small ribosomal subunit protein uS8</fullName>
    </recommendedName>
</protein>
<comment type="function">
    <text evidence="5">One of the primary rRNA binding proteins, it binds directly to 16S rRNA central domain where it helps coordinate assembly of the platform of the 30S subunit.</text>
</comment>
<organism evidence="6 7">
    <name type="scientific">Candidatus Nomurabacteria bacterium GW2011_GWC2_42_20</name>
    <dbReference type="NCBI Taxonomy" id="1618756"/>
    <lineage>
        <taxon>Bacteria</taxon>
        <taxon>Candidatus Nomuraibacteriota</taxon>
    </lineage>
</organism>
<keyword evidence="5" id="KW-0699">rRNA-binding</keyword>
<name>A0A0G0ZHM7_9BACT</name>
<gene>
    <name evidence="5" type="primary">rpsH</name>
    <name evidence="6" type="ORF">UV12_C0002G0008</name>
</gene>
<evidence type="ECO:0000256" key="5">
    <source>
        <dbReference type="HAMAP-Rule" id="MF_01302"/>
    </source>
</evidence>
<evidence type="ECO:0000256" key="4">
    <source>
        <dbReference type="ARBA" id="ARBA00035258"/>
    </source>
</evidence>
<accession>A0A0G0ZHM7</accession>
<dbReference type="STRING" id="1618756.UV12_C0002G0008"/>
<dbReference type="Pfam" id="PF00410">
    <property type="entry name" value="Ribosomal_S8"/>
    <property type="match status" value="1"/>
</dbReference>
<comment type="subunit">
    <text evidence="5">Part of the 30S ribosomal subunit. Contacts proteins S5 and S12.</text>
</comment>
<dbReference type="PATRIC" id="fig|1618756.3.peg.126"/>
<keyword evidence="5" id="KW-0694">RNA-binding</keyword>
<dbReference type="HAMAP" id="MF_01302_B">
    <property type="entry name" value="Ribosomal_uS8_B"/>
    <property type="match status" value="1"/>
</dbReference>
<evidence type="ECO:0000313" key="7">
    <source>
        <dbReference type="Proteomes" id="UP000034704"/>
    </source>
</evidence>